<dbReference type="EMBL" id="JACEIK010000181">
    <property type="protein sequence ID" value="MCD7451755.1"/>
    <property type="molecule type" value="Genomic_DNA"/>
</dbReference>
<dbReference type="InterPro" id="IPR011706">
    <property type="entry name" value="Cu-oxidase_C"/>
</dbReference>
<feature type="domain" description="Plastocyanin-like" evidence="14">
    <location>
        <begin position="164"/>
        <end position="319"/>
    </location>
</feature>
<accession>A0ABS8RY47</accession>
<reference evidence="17 18" key="1">
    <citation type="journal article" date="2021" name="BMC Genomics">
        <title>Datura genome reveals duplications of psychoactive alkaloid biosynthetic genes and high mutation rate following tissue culture.</title>
        <authorList>
            <person name="Rajewski A."/>
            <person name="Carter-House D."/>
            <person name="Stajich J."/>
            <person name="Litt A."/>
        </authorList>
    </citation>
    <scope>NUCLEOTIDE SEQUENCE [LARGE SCALE GENOMIC DNA]</scope>
    <source>
        <strain evidence="17">AR-01</strain>
    </source>
</reference>
<evidence type="ECO:0000256" key="4">
    <source>
        <dbReference type="ARBA" id="ARBA00012297"/>
    </source>
</evidence>
<keyword evidence="11" id="KW-0325">Glycoprotein</keyword>
<dbReference type="PROSITE" id="PS00079">
    <property type="entry name" value="MULTICOPPER_OXIDASE1"/>
    <property type="match status" value="1"/>
</dbReference>
<dbReference type="InterPro" id="IPR034289">
    <property type="entry name" value="CuRO_3_LCC"/>
</dbReference>
<dbReference type="Proteomes" id="UP000823775">
    <property type="component" value="Unassembled WGS sequence"/>
</dbReference>
<dbReference type="EC" id="1.10.3.2" evidence="4 13"/>
<feature type="domain" description="Plastocyanin-like" evidence="15">
    <location>
        <begin position="432"/>
        <end position="565"/>
    </location>
</feature>
<comment type="caution">
    <text evidence="17">The sequence shown here is derived from an EMBL/GenBank/DDBJ whole genome shotgun (WGS) entry which is preliminary data.</text>
</comment>
<dbReference type="Gene3D" id="2.60.40.420">
    <property type="entry name" value="Cupredoxins - blue copper proteins"/>
    <property type="match status" value="3"/>
</dbReference>
<dbReference type="NCBIfam" id="TIGR03389">
    <property type="entry name" value="laccase"/>
    <property type="match status" value="1"/>
</dbReference>
<organism evidence="17 18">
    <name type="scientific">Datura stramonium</name>
    <name type="common">Jimsonweed</name>
    <name type="synonym">Common thornapple</name>
    <dbReference type="NCBI Taxonomy" id="4076"/>
    <lineage>
        <taxon>Eukaryota</taxon>
        <taxon>Viridiplantae</taxon>
        <taxon>Streptophyta</taxon>
        <taxon>Embryophyta</taxon>
        <taxon>Tracheophyta</taxon>
        <taxon>Spermatophyta</taxon>
        <taxon>Magnoliopsida</taxon>
        <taxon>eudicotyledons</taxon>
        <taxon>Gunneridae</taxon>
        <taxon>Pentapetalae</taxon>
        <taxon>asterids</taxon>
        <taxon>lamiids</taxon>
        <taxon>Solanales</taxon>
        <taxon>Solanaceae</taxon>
        <taxon>Solanoideae</taxon>
        <taxon>Datureae</taxon>
        <taxon>Datura</taxon>
    </lineage>
</organism>
<feature type="domain" description="Plastocyanin-like" evidence="16">
    <location>
        <begin position="36"/>
        <end position="149"/>
    </location>
</feature>
<dbReference type="SUPFAM" id="SSF49503">
    <property type="entry name" value="Cupredoxins"/>
    <property type="match status" value="3"/>
</dbReference>
<evidence type="ECO:0000256" key="2">
    <source>
        <dbReference type="ARBA" id="ARBA00004271"/>
    </source>
</evidence>
<dbReference type="InterPro" id="IPR002355">
    <property type="entry name" value="Cu_oxidase_Cu_BS"/>
</dbReference>
<evidence type="ECO:0000313" key="17">
    <source>
        <dbReference type="EMBL" id="MCD7451755.1"/>
    </source>
</evidence>
<sequence>MVNRYQLLVIGLLTVAFFLVKSSSSSQIIRRFSYNIERKNVKRLCHTKQLLTVNGKYPGPTIFVHEGDNVEVKVTNRSPWNTTIHWHGVRQLRSGWADGPAYITQCPIVPGGTYTYKFTIINQRGTLWWHAHLSWQRATVYGAFIIYPRMRPYPFSSAPVEAEIPIVFGEWWNGEIEDIENDMKLYGSGPNSSDAYTINGLPGPSYPCSNKAFGVADTFIRTIEMGKTYLLRIINAALNDELFFAVANHTLTVVEIDAVYTKPFTTKAIMVTPGQTTNVLITANQVPDSTGMFVMAARPYLTSVFPFDNSTTIGFLKYRVPNAKFTKTPVKSFTLPSNLPQMEDTPFATKFAKKLRSLGSPEYPCNVPKIIDRRVITTISLNLQDCPVNQTCKGFKNKKFFASMNNQSFVRPSMSILECQYRNLSTTMFSSFPERPPHPFNYTGVDPLSENLNTEFSTRILVVPYGTRLEIVLQDTSFLNPENHPIHVHGHNFFIVGRGFGNYDVDRDPKHYNVVDPPERNTVGVPVGGWAAIRLIADNPGVWFIHCHLEEHTSWGLAMGLIVQSGQHPSQFLPPPPHDFPRC</sequence>
<evidence type="ECO:0000256" key="11">
    <source>
        <dbReference type="ARBA" id="ARBA00023180"/>
    </source>
</evidence>
<gene>
    <name evidence="17" type="primary">LAC1</name>
    <name evidence="17" type="ORF">HAX54_013403</name>
</gene>
<dbReference type="InterPro" id="IPR011707">
    <property type="entry name" value="Cu-oxidase-like_N"/>
</dbReference>
<dbReference type="InterPro" id="IPR001117">
    <property type="entry name" value="Cu-oxidase_2nd"/>
</dbReference>
<dbReference type="CDD" id="cd13849">
    <property type="entry name" value="CuRO_1_LCC_plant"/>
    <property type="match status" value="1"/>
</dbReference>
<evidence type="ECO:0000313" key="18">
    <source>
        <dbReference type="Proteomes" id="UP000823775"/>
    </source>
</evidence>
<comment type="similarity">
    <text evidence="3 13">Belongs to the multicopper oxidase family.</text>
</comment>
<keyword evidence="8 13" id="KW-0677">Repeat</keyword>
<comment type="cofactor">
    <cofactor evidence="13">
        <name>Cu cation</name>
        <dbReference type="ChEBI" id="CHEBI:23378"/>
    </cofactor>
    <text evidence="13">Binds 4 Cu cations per monomer.</text>
</comment>
<dbReference type="CDD" id="cd13897">
    <property type="entry name" value="CuRO_3_LCC_plant"/>
    <property type="match status" value="1"/>
</dbReference>
<evidence type="ECO:0000256" key="3">
    <source>
        <dbReference type="ARBA" id="ARBA00010609"/>
    </source>
</evidence>
<protein>
    <recommendedName>
        <fullName evidence="4 13">Laccase</fullName>
        <ecNumber evidence="4 13">1.10.3.2</ecNumber>
    </recommendedName>
    <alternativeName>
        <fullName evidence="13">Benzenediol:oxygen oxidoreductase</fullName>
    </alternativeName>
    <alternativeName>
        <fullName evidence="13">Diphenol oxidase</fullName>
    </alternativeName>
    <alternativeName>
        <fullName evidence="13">Urishiol oxidase</fullName>
    </alternativeName>
</protein>
<evidence type="ECO:0000256" key="13">
    <source>
        <dbReference type="RuleBase" id="RU361119"/>
    </source>
</evidence>
<evidence type="ECO:0000256" key="9">
    <source>
        <dbReference type="ARBA" id="ARBA00023002"/>
    </source>
</evidence>
<dbReference type="Pfam" id="PF07731">
    <property type="entry name" value="Cu-oxidase_2"/>
    <property type="match status" value="1"/>
</dbReference>
<evidence type="ECO:0000256" key="8">
    <source>
        <dbReference type="ARBA" id="ARBA00022737"/>
    </source>
</evidence>
<evidence type="ECO:0000256" key="1">
    <source>
        <dbReference type="ARBA" id="ARBA00000349"/>
    </source>
</evidence>
<keyword evidence="18" id="KW-1185">Reference proteome</keyword>
<keyword evidence="12 13" id="KW-0439">Lignin degradation</keyword>
<dbReference type="InterPro" id="IPR008972">
    <property type="entry name" value="Cupredoxin"/>
</dbReference>
<dbReference type="PROSITE" id="PS00080">
    <property type="entry name" value="MULTICOPPER_OXIDASE2"/>
    <property type="match status" value="1"/>
</dbReference>
<dbReference type="InterPro" id="IPR017761">
    <property type="entry name" value="Laccase"/>
</dbReference>
<feature type="signal peptide" evidence="13">
    <location>
        <begin position="1"/>
        <end position="25"/>
    </location>
</feature>
<evidence type="ECO:0000259" key="14">
    <source>
        <dbReference type="Pfam" id="PF00394"/>
    </source>
</evidence>
<keyword evidence="7 13" id="KW-0479">Metal-binding</keyword>
<dbReference type="Pfam" id="PF07732">
    <property type="entry name" value="Cu-oxidase_3"/>
    <property type="match status" value="1"/>
</dbReference>
<keyword evidence="10 13" id="KW-0186">Copper</keyword>
<evidence type="ECO:0000256" key="7">
    <source>
        <dbReference type="ARBA" id="ARBA00022723"/>
    </source>
</evidence>
<evidence type="ECO:0000259" key="16">
    <source>
        <dbReference type="Pfam" id="PF07732"/>
    </source>
</evidence>
<evidence type="ECO:0000256" key="6">
    <source>
        <dbReference type="ARBA" id="ARBA00022525"/>
    </source>
</evidence>
<evidence type="ECO:0000259" key="15">
    <source>
        <dbReference type="Pfam" id="PF07731"/>
    </source>
</evidence>
<keyword evidence="5 13" id="KW-0052">Apoplast</keyword>
<comment type="catalytic activity">
    <reaction evidence="1 13">
        <text>4 hydroquinone + O2 = 4 benzosemiquinone + 2 H2O</text>
        <dbReference type="Rhea" id="RHEA:11276"/>
        <dbReference type="ChEBI" id="CHEBI:15377"/>
        <dbReference type="ChEBI" id="CHEBI:15379"/>
        <dbReference type="ChEBI" id="CHEBI:17594"/>
        <dbReference type="ChEBI" id="CHEBI:17977"/>
        <dbReference type="EC" id="1.10.3.2"/>
    </reaction>
</comment>
<comment type="function">
    <text evidence="13">Lignin degradation and detoxification of lignin-derived products.</text>
</comment>
<dbReference type="InterPro" id="IPR045087">
    <property type="entry name" value="Cu-oxidase_fam"/>
</dbReference>
<evidence type="ECO:0000256" key="5">
    <source>
        <dbReference type="ARBA" id="ARBA00022523"/>
    </source>
</evidence>
<dbReference type="InterPro" id="IPR033138">
    <property type="entry name" value="Cu_oxidase_CS"/>
</dbReference>
<comment type="subcellular location">
    <subcellularLocation>
        <location evidence="2 13">Secreted</location>
        <location evidence="2 13">Extracellular space</location>
        <location evidence="2 13">Apoplast</location>
    </subcellularLocation>
</comment>
<proteinExistence type="inferred from homology"/>
<dbReference type="CDD" id="cd13875">
    <property type="entry name" value="CuRO_2_LCC_plant"/>
    <property type="match status" value="1"/>
</dbReference>
<keyword evidence="13" id="KW-0732">Signal</keyword>
<feature type="chain" id="PRO_5044995474" description="Laccase" evidence="13">
    <location>
        <begin position="26"/>
        <end position="583"/>
    </location>
</feature>
<evidence type="ECO:0000256" key="10">
    <source>
        <dbReference type="ARBA" id="ARBA00023008"/>
    </source>
</evidence>
<dbReference type="Pfam" id="PF00394">
    <property type="entry name" value="Cu-oxidase"/>
    <property type="match status" value="1"/>
</dbReference>
<name>A0ABS8RY47_DATST</name>
<keyword evidence="6 13" id="KW-0964">Secreted</keyword>
<dbReference type="InterPro" id="IPR034288">
    <property type="entry name" value="CuRO_1_LCC"/>
</dbReference>
<keyword evidence="9 13" id="KW-0560">Oxidoreductase</keyword>
<dbReference type="PANTHER" id="PTHR11709:SF292">
    <property type="entry name" value="LACCASE-1"/>
    <property type="match status" value="1"/>
</dbReference>
<dbReference type="InterPro" id="IPR034285">
    <property type="entry name" value="CuRO_2_LCC"/>
</dbReference>
<dbReference type="PANTHER" id="PTHR11709">
    <property type="entry name" value="MULTI-COPPER OXIDASE"/>
    <property type="match status" value="1"/>
</dbReference>
<evidence type="ECO:0000256" key="12">
    <source>
        <dbReference type="ARBA" id="ARBA00023185"/>
    </source>
</evidence>